<feature type="signal peptide" evidence="1">
    <location>
        <begin position="1"/>
        <end position="24"/>
    </location>
</feature>
<dbReference type="AlphaFoldDB" id="A0A9P7Z271"/>
<reference evidence="2" key="1">
    <citation type="journal article" date="2021" name="IMA Fungus">
        <title>Genomic characterization of three marine fungi, including Emericellopsis atlantica sp. nov. with signatures of a generalist lifestyle and marine biomass degradation.</title>
        <authorList>
            <person name="Hagestad O.C."/>
            <person name="Hou L."/>
            <person name="Andersen J.H."/>
            <person name="Hansen E.H."/>
            <person name="Altermark B."/>
            <person name="Li C."/>
            <person name="Kuhnert E."/>
            <person name="Cox R.J."/>
            <person name="Crous P.W."/>
            <person name="Spatafora J.W."/>
            <person name="Lail K."/>
            <person name="Amirebrahimi M."/>
            <person name="Lipzen A."/>
            <person name="Pangilinan J."/>
            <person name="Andreopoulos W."/>
            <person name="Hayes R.D."/>
            <person name="Ng V."/>
            <person name="Grigoriev I.V."/>
            <person name="Jackson S.A."/>
            <person name="Sutton T.D.S."/>
            <person name="Dobson A.D.W."/>
            <person name="Rama T."/>
        </authorList>
    </citation>
    <scope>NUCLEOTIDE SEQUENCE</scope>
    <source>
        <strain evidence="2">TRa3180A</strain>
    </source>
</reference>
<keyword evidence="1" id="KW-0732">Signal</keyword>
<evidence type="ECO:0000256" key="1">
    <source>
        <dbReference type="SAM" id="SignalP"/>
    </source>
</evidence>
<feature type="chain" id="PRO_5040414445" description="Secreted protein" evidence="1">
    <location>
        <begin position="25"/>
        <end position="308"/>
    </location>
</feature>
<organism evidence="2 3">
    <name type="scientific">Calycina marina</name>
    <dbReference type="NCBI Taxonomy" id="1763456"/>
    <lineage>
        <taxon>Eukaryota</taxon>
        <taxon>Fungi</taxon>
        <taxon>Dikarya</taxon>
        <taxon>Ascomycota</taxon>
        <taxon>Pezizomycotina</taxon>
        <taxon>Leotiomycetes</taxon>
        <taxon>Helotiales</taxon>
        <taxon>Pezizellaceae</taxon>
        <taxon>Calycina</taxon>
    </lineage>
</organism>
<protein>
    <recommendedName>
        <fullName evidence="4">Secreted protein</fullName>
    </recommendedName>
</protein>
<sequence>MATLQNLLPCLCVFLANLVSTVFAKGPAEVPLVSSVSPEQPNFTFARLYDLQVKFYDAFLWPANLEQMAAINSTLLAEDVIGRIDITRNFEGRELNTEYLFGLFAQSAQHPEIITLVGVPVSYEIIHFTANQYITSAAVRLQFNFTSLGLTVPVEIDSWNTYNEAGEITQFDVTFRYWQWLVDHVITASAPKVGATSPEEAITKLGQLVAQGVCSTHQMYCTGGNTQYADFNACLSYLTNATRFGQAYELGRDTLLCRSLHRNMVPYRPEVHCPHIGPAGGGMCGDEMDYPGTVASDIFPVPYKPYGY</sequence>
<dbReference type="EMBL" id="MU253938">
    <property type="protein sequence ID" value="KAG9243982.1"/>
    <property type="molecule type" value="Genomic_DNA"/>
</dbReference>
<dbReference type="Proteomes" id="UP000887226">
    <property type="component" value="Unassembled WGS sequence"/>
</dbReference>
<name>A0A9P7Z271_9HELO</name>
<gene>
    <name evidence="2" type="ORF">BJ878DRAFT_95672</name>
</gene>
<evidence type="ECO:0008006" key="4">
    <source>
        <dbReference type="Google" id="ProtNLM"/>
    </source>
</evidence>
<accession>A0A9P7Z271</accession>
<proteinExistence type="predicted"/>
<keyword evidence="3" id="KW-1185">Reference proteome</keyword>
<dbReference type="OrthoDB" id="10010954at2759"/>
<evidence type="ECO:0000313" key="3">
    <source>
        <dbReference type="Proteomes" id="UP000887226"/>
    </source>
</evidence>
<evidence type="ECO:0000313" key="2">
    <source>
        <dbReference type="EMBL" id="KAG9243982.1"/>
    </source>
</evidence>
<comment type="caution">
    <text evidence="2">The sequence shown here is derived from an EMBL/GenBank/DDBJ whole genome shotgun (WGS) entry which is preliminary data.</text>
</comment>